<gene>
    <name evidence="3" type="ORF">SAMN05444584_1736</name>
</gene>
<dbReference type="AlphaFoldDB" id="A0A217EHD5"/>
<evidence type="ECO:0000256" key="2">
    <source>
        <dbReference type="SAM" id="Phobius"/>
    </source>
</evidence>
<accession>A0A217EHD5</accession>
<dbReference type="InterPro" id="IPR036680">
    <property type="entry name" value="SPOR-like_sf"/>
</dbReference>
<keyword evidence="2" id="KW-0812">Transmembrane</keyword>
<protein>
    <recommendedName>
        <fullName evidence="5">Sporulation related domain-containing protein</fullName>
    </recommendedName>
</protein>
<keyword evidence="2" id="KW-1133">Transmembrane helix</keyword>
<dbReference type="RefSeq" id="WP_088823812.1">
    <property type="nucleotide sequence ID" value="NZ_FZLN01000003.1"/>
</dbReference>
<reference evidence="4" key="1">
    <citation type="submission" date="2017-06" db="EMBL/GenBank/DDBJ databases">
        <authorList>
            <person name="Varghese N."/>
            <person name="Submissions S."/>
        </authorList>
    </citation>
    <scope>NUCLEOTIDE SEQUENCE [LARGE SCALE GENOMIC DNA]</scope>
    <source>
        <strain evidence="4">ANC 5114</strain>
    </source>
</reference>
<dbReference type="Gene3D" id="3.30.70.1070">
    <property type="entry name" value="Sporulation related repeat"/>
    <property type="match status" value="1"/>
</dbReference>
<evidence type="ECO:0008006" key="5">
    <source>
        <dbReference type="Google" id="ProtNLM"/>
    </source>
</evidence>
<evidence type="ECO:0000313" key="4">
    <source>
        <dbReference type="Proteomes" id="UP000243463"/>
    </source>
</evidence>
<evidence type="ECO:0000256" key="1">
    <source>
        <dbReference type="SAM" id="MobiDB-lite"/>
    </source>
</evidence>
<dbReference type="EMBL" id="FZLN01000003">
    <property type="protein sequence ID" value="SNQ29767.1"/>
    <property type="molecule type" value="Genomic_DNA"/>
</dbReference>
<dbReference type="OrthoDB" id="6655985at2"/>
<dbReference type="Proteomes" id="UP000243463">
    <property type="component" value="Unassembled WGS sequence"/>
</dbReference>
<keyword evidence="2" id="KW-0472">Membrane</keyword>
<feature type="region of interest" description="Disordered" evidence="1">
    <location>
        <begin position="241"/>
        <end position="265"/>
    </location>
</feature>
<feature type="transmembrane region" description="Helical" evidence="2">
    <location>
        <begin position="12"/>
        <end position="32"/>
    </location>
</feature>
<evidence type="ECO:0000313" key="3">
    <source>
        <dbReference type="EMBL" id="SNQ29767.1"/>
    </source>
</evidence>
<dbReference type="GO" id="GO:0042834">
    <property type="term" value="F:peptidoglycan binding"/>
    <property type="evidence" value="ECO:0007669"/>
    <property type="project" value="InterPro"/>
</dbReference>
<proteinExistence type="predicted"/>
<name>A0A217EHD5_9GAMM</name>
<keyword evidence="4" id="KW-1185">Reference proteome</keyword>
<organism evidence="3 4">
    <name type="scientific">Acinetobacter apis</name>
    <dbReference type="NCBI Taxonomy" id="1229165"/>
    <lineage>
        <taxon>Bacteria</taxon>
        <taxon>Pseudomonadati</taxon>
        <taxon>Pseudomonadota</taxon>
        <taxon>Gammaproteobacteria</taxon>
        <taxon>Moraxellales</taxon>
        <taxon>Moraxellaceae</taxon>
        <taxon>Acinetobacter</taxon>
    </lineage>
</organism>
<sequence length="265" mass="29787">MQQQSQPNKVKYRLLFVTGILCLIAACIFNLMTKAIEKKEATAEEDIHPQFQSEQVAAVPSLGVLTEQVRPLQQTTRVVTTGVHAPEFRGTKYVESVKKNYSIELLQVSKENILKDFLAQRNDRQQFVYLRLSSVNQPERYVLLYGVYRTARDAQAMLARLQLNLPASIKPKVMAFEQYAKEVNDLGTDEFSSGQPVYDVKLSNAPVPRAALPNPVQNSTDVFNQEEPKQPVTTQIVVTQKDQKGQVVHVEQSKSHADNTTTATP</sequence>